<sequence>MAKFNPKQAQVYVQTLQQVLTATQETADRVTPFFTKLDDAKQENKVTDIPAAEFAEIKAEFEDAVTSYQENAARLNAAQAPIRILGVHKSLAKNYELYAQATALMSDSLNVADQTIDDDKYEQSEADQAQYLNKVQTNVSKIMTSQM</sequence>
<evidence type="ECO:0000313" key="1">
    <source>
        <dbReference type="EMBL" id="ORI98794.1"/>
    </source>
</evidence>
<name>A0A1X0VGQ4_LEUPS</name>
<organism evidence="1 2">
    <name type="scientific">Leuconostoc pseudomesenteroides</name>
    <dbReference type="NCBI Taxonomy" id="33968"/>
    <lineage>
        <taxon>Bacteria</taxon>
        <taxon>Bacillati</taxon>
        <taxon>Bacillota</taxon>
        <taxon>Bacilli</taxon>
        <taxon>Lactobacillales</taxon>
        <taxon>Lactobacillaceae</taxon>
        <taxon>Leuconostoc</taxon>
    </lineage>
</organism>
<dbReference type="STRING" id="33968.BMS77_03465"/>
<dbReference type="Proteomes" id="UP000192288">
    <property type="component" value="Unassembled WGS sequence"/>
</dbReference>
<accession>A0A1X0VGQ4</accession>
<dbReference type="AlphaFoldDB" id="A0A1X0VGQ4"/>
<dbReference type="eggNOG" id="ENOG50331U3">
    <property type="taxonomic scope" value="Bacteria"/>
</dbReference>
<proteinExistence type="predicted"/>
<dbReference type="RefSeq" id="WP_004915782.1">
    <property type="nucleotide sequence ID" value="NZ_MPLS01000001.1"/>
</dbReference>
<gene>
    <name evidence="1" type="ORF">BMR96_00645</name>
</gene>
<dbReference type="EMBL" id="MPLS01000001">
    <property type="protein sequence ID" value="ORI98794.1"/>
    <property type="molecule type" value="Genomic_DNA"/>
</dbReference>
<comment type="caution">
    <text evidence="1">The sequence shown here is derived from an EMBL/GenBank/DDBJ whole genome shotgun (WGS) entry which is preliminary data.</text>
</comment>
<evidence type="ECO:0000313" key="2">
    <source>
        <dbReference type="Proteomes" id="UP000192288"/>
    </source>
</evidence>
<reference evidence="1 2" key="1">
    <citation type="journal article" date="2017" name="Front. Microbiol.">
        <title>Genomic Characterization of Dairy Associated Leuconostoc Species and Diversity of Leuconostocs in Undefined Mixed Mesophilic Starter Cultures.</title>
        <authorList>
            <person name="Frantzen C.A."/>
            <person name="Kot W."/>
            <person name="Pedersen T.B."/>
            <person name="Ardo Y.M."/>
            <person name="Broadbent J.R."/>
            <person name="Neve H."/>
            <person name="Hansen L.H."/>
            <person name="Dal Bello F."/>
            <person name="Ostlie H.M."/>
            <person name="Kleppen H.P."/>
            <person name="Vogensen F.K."/>
            <person name="Holo H."/>
        </authorList>
    </citation>
    <scope>NUCLEOTIDE SEQUENCE [LARGE SCALE GENOMIC DNA]</scope>
    <source>
        <strain evidence="1 2">LMGCF08</strain>
    </source>
</reference>
<protein>
    <submittedName>
        <fullName evidence="1">Chemotaxis protein</fullName>
    </submittedName>
</protein>